<feature type="domain" description="BHLH" evidence="2">
    <location>
        <begin position="66"/>
        <end position="118"/>
    </location>
</feature>
<protein>
    <submittedName>
        <fullName evidence="4">BHLH domain-containing protein</fullName>
    </submittedName>
</protein>
<dbReference type="Proteomes" id="UP000095287">
    <property type="component" value="Unplaced"/>
</dbReference>
<keyword evidence="3" id="KW-1185">Reference proteome</keyword>
<evidence type="ECO:0000313" key="4">
    <source>
        <dbReference type="WBParaSite" id="L893_g27606.t1"/>
    </source>
</evidence>
<dbReference type="WBParaSite" id="L893_g27606.t1">
    <property type="protein sequence ID" value="L893_g27606.t1"/>
    <property type="gene ID" value="L893_g27606"/>
</dbReference>
<dbReference type="SUPFAM" id="SSF47459">
    <property type="entry name" value="HLH, helix-loop-helix DNA-binding domain"/>
    <property type="match status" value="1"/>
</dbReference>
<proteinExistence type="predicted"/>
<name>A0A1I7ZLX2_9BILA</name>
<dbReference type="Pfam" id="PF00010">
    <property type="entry name" value="HLH"/>
    <property type="match status" value="1"/>
</dbReference>
<evidence type="ECO:0000256" key="1">
    <source>
        <dbReference type="ARBA" id="ARBA00023125"/>
    </source>
</evidence>
<dbReference type="GO" id="GO:0000977">
    <property type="term" value="F:RNA polymerase II transcription regulatory region sequence-specific DNA binding"/>
    <property type="evidence" value="ECO:0007669"/>
    <property type="project" value="TreeGrafter"/>
</dbReference>
<dbReference type="CDD" id="cd19724">
    <property type="entry name" value="bHLH_TS_ASCL3_like"/>
    <property type="match status" value="1"/>
</dbReference>
<dbReference type="GO" id="GO:0000981">
    <property type="term" value="F:DNA-binding transcription factor activity, RNA polymerase II-specific"/>
    <property type="evidence" value="ECO:0007669"/>
    <property type="project" value="TreeGrafter"/>
</dbReference>
<dbReference type="Gene3D" id="4.10.280.10">
    <property type="entry name" value="Helix-loop-helix DNA-binding domain"/>
    <property type="match status" value="1"/>
</dbReference>
<evidence type="ECO:0000259" key="2">
    <source>
        <dbReference type="PROSITE" id="PS50888"/>
    </source>
</evidence>
<dbReference type="InterPro" id="IPR036638">
    <property type="entry name" value="HLH_DNA-bd_sf"/>
</dbReference>
<dbReference type="GO" id="GO:0046983">
    <property type="term" value="F:protein dimerization activity"/>
    <property type="evidence" value="ECO:0007669"/>
    <property type="project" value="InterPro"/>
</dbReference>
<accession>A0A1I7ZLX2</accession>
<dbReference type="PANTHER" id="PTHR23349">
    <property type="entry name" value="BASIC HELIX-LOOP-HELIX TRANSCRIPTION FACTOR, TWIST"/>
    <property type="match status" value="1"/>
</dbReference>
<dbReference type="InterPro" id="IPR011598">
    <property type="entry name" value="bHLH_dom"/>
</dbReference>
<dbReference type="PANTHER" id="PTHR23349:SF108">
    <property type="entry name" value="BHLH DOMAIN-CONTAINING PROTEIN"/>
    <property type="match status" value="1"/>
</dbReference>
<dbReference type="GO" id="GO:0032502">
    <property type="term" value="P:developmental process"/>
    <property type="evidence" value="ECO:0007669"/>
    <property type="project" value="TreeGrafter"/>
</dbReference>
<reference evidence="4" key="1">
    <citation type="submission" date="2016-11" db="UniProtKB">
        <authorList>
            <consortium name="WormBaseParasite"/>
        </authorList>
    </citation>
    <scope>IDENTIFICATION</scope>
</reference>
<dbReference type="InterPro" id="IPR050283">
    <property type="entry name" value="E-box_TF_Regulators"/>
</dbReference>
<evidence type="ECO:0000313" key="3">
    <source>
        <dbReference type="Proteomes" id="UP000095287"/>
    </source>
</evidence>
<dbReference type="AlphaFoldDB" id="A0A1I7ZLX2"/>
<organism evidence="3 4">
    <name type="scientific">Steinernema glaseri</name>
    <dbReference type="NCBI Taxonomy" id="37863"/>
    <lineage>
        <taxon>Eukaryota</taxon>
        <taxon>Metazoa</taxon>
        <taxon>Ecdysozoa</taxon>
        <taxon>Nematoda</taxon>
        <taxon>Chromadorea</taxon>
        <taxon>Rhabditida</taxon>
        <taxon>Tylenchina</taxon>
        <taxon>Panagrolaimomorpha</taxon>
        <taxon>Strongyloidoidea</taxon>
        <taxon>Steinernematidae</taxon>
        <taxon>Steinernema</taxon>
    </lineage>
</organism>
<sequence length="159" mass="18244">MNYPTASYILSTYHNNSFSALAVTGLFPSLEAVGAHVDKTKSSVNPFSPEAKVPLPKEIEDLGYGTSVWKRNRRERDRVRCVNEGYETLRNALPLAENEKRISKVDTLRLAIFYIKHLDRLLKNENHENTCTCFDKFVAESNEQILRGKLHRTKKFISN</sequence>
<keyword evidence="1" id="KW-0238">DNA-binding</keyword>
<dbReference type="SMART" id="SM00353">
    <property type="entry name" value="HLH"/>
    <property type="match status" value="1"/>
</dbReference>
<dbReference type="PROSITE" id="PS50888">
    <property type="entry name" value="BHLH"/>
    <property type="match status" value="1"/>
</dbReference>